<dbReference type="Gramene" id="OB06G21170.1">
    <property type="protein sequence ID" value="OB06G21170.1"/>
    <property type="gene ID" value="OB06G21170"/>
</dbReference>
<dbReference type="EnsemblPlants" id="OB06G21170.1">
    <property type="protein sequence ID" value="OB06G21170.1"/>
    <property type="gene ID" value="OB06G21170"/>
</dbReference>
<dbReference type="HOGENOM" id="CLU_2629155_0_0_1"/>
<feature type="region of interest" description="Disordered" evidence="1">
    <location>
        <begin position="1"/>
        <end position="27"/>
    </location>
</feature>
<dbReference type="Proteomes" id="UP000006038">
    <property type="component" value="Chromosome 6"/>
</dbReference>
<reference evidence="2" key="1">
    <citation type="journal article" date="2013" name="Nat. Commun.">
        <title>Whole-genome sequencing of Oryza brachyantha reveals mechanisms underlying Oryza genome evolution.</title>
        <authorList>
            <person name="Chen J."/>
            <person name="Huang Q."/>
            <person name="Gao D."/>
            <person name="Wang J."/>
            <person name="Lang Y."/>
            <person name="Liu T."/>
            <person name="Li B."/>
            <person name="Bai Z."/>
            <person name="Luis Goicoechea J."/>
            <person name="Liang C."/>
            <person name="Chen C."/>
            <person name="Zhang W."/>
            <person name="Sun S."/>
            <person name="Liao Y."/>
            <person name="Zhang X."/>
            <person name="Yang L."/>
            <person name="Song C."/>
            <person name="Wang M."/>
            <person name="Shi J."/>
            <person name="Liu G."/>
            <person name="Liu J."/>
            <person name="Zhou H."/>
            <person name="Zhou W."/>
            <person name="Yu Q."/>
            <person name="An N."/>
            <person name="Chen Y."/>
            <person name="Cai Q."/>
            <person name="Wang B."/>
            <person name="Liu B."/>
            <person name="Min J."/>
            <person name="Huang Y."/>
            <person name="Wu H."/>
            <person name="Li Z."/>
            <person name="Zhang Y."/>
            <person name="Yin Y."/>
            <person name="Song W."/>
            <person name="Jiang J."/>
            <person name="Jackson S.A."/>
            <person name="Wing R.A."/>
            <person name="Wang J."/>
            <person name="Chen M."/>
        </authorList>
    </citation>
    <scope>NUCLEOTIDE SEQUENCE [LARGE SCALE GENOMIC DNA]</scope>
    <source>
        <strain evidence="2">cv. IRGC 101232</strain>
    </source>
</reference>
<evidence type="ECO:0000313" key="2">
    <source>
        <dbReference type="EnsemblPlants" id="OB06G21170.1"/>
    </source>
</evidence>
<feature type="compositionally biased region" description="Basic and acidic residues" evidence="1">
    <location>
        <begin position="1"/>
        <end position="21"/>
    </location>
</feature>
<accession>J3MDM3</accession>
<sequence>MVQEKIRMSISKDDEEHKNHSPSDYSRSIISLISQRRRKVKEEGRRKKLCMHGLIGVGGRRLLHERGGEEGEERGGGD</sequence>
<protein>
    <submittedName>
        <fullName evidence="2">Uncharacterized protein</fullName>
    </submittedName>
</protein>
<dbReference type="AlphaFoldDB" id="J3MDM3"/>
<evidence type="ECO:0000313" key="3">
    <source>
        <dbReference type="Proteomes" id="UP000006038"/>
    </source>
</evidence>
<organism evidence="2">
    <name type="scientific">Oryza brachyantha</name>
    <name type="common">malo sina</name>
    <dbReference type="NCBI Taxonomy" id="4533"/>
    <lineage>
        <taxon>Eukaryota</taxon>
        <taxon>Viridiplantae</taxon>
        <taxon>Streptophyta</taxon>
        <taxon>Embryophyta</taxon>
        <taxon>Tracheophyta</taxon>
        <taxon>Spermatophyta</taxon>
        <taxon>Magnoliopsida</taxon>
        <taxon>Liliopsida</taxon>
        <taxon>Poales</taxon>
        <taxon>Poaceae</taxon>
        <taxon>BOP clade</taxon>
        <taxon>Oryzoideae</taxon>
        <taxon>Oryzeae</taxon>
        <taxon>Oryzinae</taxon>
        <taxon>Oryza</taxon>
    </lineage>
</organism>
<reference evidence="2" key="2">
    <citation type="submission" date="2013-04" db="UniProtKB">
        <authorList>
            <consortium name="EnsemblPlants"/>
        </authorList>
    </citation>
    <scope>IDENTIFICATION</scope>
</reference>
<keyword evidence="3" id="KW-1185">Reference proteome</keyword>
<name>J3MDM3_ORYBR</name>
<proteinExistence type="predicted"/>
<evidence type="ECO:0000256" key="1">
    <source>
        <dbReference type="SAM" id="MobiDB-lite"/>
    </source>
</evidence>